<evidence type="ECO:0000313" key="6">
    <source>
        <dbReference type="EMBL" id="SCZ95467.1"/>
    </source>
</evidence>
<dbReference type="EMBL" id="FMWP01000062">
    <property type="protein sequence ID" value="SCZ95421.1"/>
    <property type="molecule type" value="Genomic_DNA"/>
</dbReference>
<keyword evidence="1" id="KW-1133">Transmembrane helix</keyword>
<name>A0A2X0KRD1_9BASI</name>
<evidence type="ECO:0000259" key="2">
    <source>
        <dbReference type="PROSITE" id="PS50855"/>
    </source>
</evidence>
<gene>
    <name evidence="4" type="ORF">BZ3500_MVSOF-1268-A1-R1_C043G00107</name>
    <name evidence="5" type="ORF">BZ3500_MVSOF-1268-A1-R1_C043G00111</name>
    <name evidence="6" type="ORF">BZ3500_MVSOF-1268-A1-R1_C058G00265</name>
    <name evidence="3" type="ORF">BZ3500_MVSOF-1268-A1-R1_C149G00787</name>
</gene>
<evidence type="ECO:0000313" key="7">
    <source>
        <dbReference type="Proteomes" id="UP000249723"/>
    </source>
</evidence>
<protein>
    <submittedName>
        <fullName evidence="4">BZ3500_MvSof-1268-A1-R1_C043g00107 protein</fullName>
    </submittedName>
    <submittedName>
        <fullName evidence="5">BZ3500_MvSof-1268-A1-R1_C043g00111 protein</fullName>
    </submittedName>
    <submittedName>
        <fullName evidence="6">BZ3500_MvSof-1268-A1-R1_C058g00265 protein</fullName>
    </submittedName>
    <submittedName>
        <fullName evidence="3">BZ3500_MvSof-1268-A1-R1_C149g00787 protein</fullName>
    </submittedName>
</protein>
<dbReference type="PROSITE" id="PS50855">
    <property type="entry name" value="COX1"/>
    <property type="match status" value="1"/>
</dbReference>
<evidence type="ECO:0000313" key="4">
    <source>
        <dbReference type="EMBL" id="SCZ95417.1"/>
    </source>
</evidence>
<dbReference type="EMBL" id="FMWP01000062">
    <property type="protein sequence ID" value="SCZ95417.1"/>
    <property type="molecule type" value="Genomic_DNA"/>
</dbReference>
<sequence>MSHSGGSVDLAIFSLHLAGISSMLGAMNFITTIINMRHPGMAMHKLPLFC</sequence>
<feature type="transmembrane region" description="Helical" evidence="1">
    <location>
        <begin position="12"/>
        <end position="36"/>
    </location>
</feature>
<evidence type="ECO:0000313" key="5">
    <source>
        <dbReference type="EMBL" id="SCZ95421.1"/>
    </source>
</evidence>
<dbReference type="Gene3D" id="1.20.210.10">
    <property type="entry name" value="Cytochrome c oxidase-like, subunit I domain"/>
    <property type="match status" value="1"/>
</dbReference>
<evidence type="ECO:0000313" key="3">
    <source>
        <dbReference type="EMBL" id="SCZ92773.1"/>
    </source>
</evidence>
<dbReference type="Pfam" id="PF00115">
    <property type="entry name" value="COX1"/>
    <property type="match status" value="1"/>
</dbReference>
<dbReference type="GO" id="GO:0015990">
    <property type="term" value="P:electron transport coupled proton transport"/>
    <property type="evidence" value="ECO:0007669"/>
    <property type="project" value="TreeGrafter"/>
</dbReference>
<feature type="domain" description="Cytochrome oxidase subunit I profile" evidence="2">
    <location>
        <begin position="1"/>
        <end position="50"/>
    </location>
</feature>
<dbReference type="GO" id="GO:0006123">
    <property type="term" value="P:mitochondrial electron transport, cytochrome c to oxygen"/>
    <property type="evidence" value="ECO:0007669"/>
    <property type="project" value="TreeGrafter"/>
</dbReference>
<dbReference type="GO" id="GO:0020037">
    <property type="term" value="F:heme binding"/>
    <property type="evidence" value="ECO:0007669"/>
    <property type="project" value="InterPro"/>
</dbReference>
<dbReference type="EMBL" id="FMWP01000066">
    <property type="protein sequence ID" value="SCZ95467.1"/>
    <property type="molecule type" value="Genomic_DNA"/>
</dbReference>
<dbReference type="PANTHER" id="PTHR10422">
    <property type="entry name" value="CYTOCHROME C OXIDASE SUBUNIT 1"/>
    <property type="match status" value="1"/>
</dbReference>
<dbReference type="GO" id="GO:0004129">
    <property type="term" value="F:cytochrome-c oxidase activity"/>
    <property type="evidence" value="ECO:0007669"/>
    <property type="project" value="InterPro"/>
</dbReference>
<dbReference type="GO" id="GO:0016020">
    <property type="term" value="C:membrane"/>
    <property type="evidence" value="ECO:0007669"/>
    <property type="project" value="InterPro"/>
</dbReference>
<keyword evidence="7" id="KW-1185">Reference proteome</keyword>
<keyword evidence="1" id="KW-0472">Membrane</keyword>
<dbReference type="Proteomes" id="UP000249723">
    <property type="component" value="Unassembled WGS sequence"/>
</dbReference>
<reference evidence="7" key="2">
    <citation type="submission" date="2016-10" db="EMBL/GenBank/DDBJ databases">
        <authorList>
            <person name="Jeantristanb JTB J.-T."/>
            <person name="Ricardo R."/>
        </authorList>
    </citation>
    <scope>NUCLEOTIDE SEQUENCE [LARGE SCALE GENOMIC DNA]</scope>
</reference>
<dbReference type="PANTHER" id="PTHR10422:SF18">
    <property type="entry name" value="CYTOCHROME C OXIDASE SUBUNIT 1"/>
    <property type="match status" value="1"/>
</dbReference>
<keyword evidence="1" id="KW-0812">Transmembrane</keyword>
<dbReference type="SUPFAM" id="SSF81442">
    <property type="entry name" value="Cytochrome c oxidase subunit I-like"/>
    <property type="match status" value="1"/>
</dbReference>
<dbReference type="GO" id="GO:0005739">
    <property type="term" value="C:mitochondrion"/>
    <property type="evidence" value="ECO:0007669"/>
    <property type="project" value="UniProtKB-ARBA"/>
</dbReference>
<evidence type="ECO:0000256" key="1">
    <source>
        <dbReference type="SAM" id="Phobius"/>
    </source>
</evidence>
<proteinExistence type="predicted"/>
<accession>A0A2X0KRD1</accession>
<reference evidence="6" key="1">
    <citation type="submission" date="2016-10" db="EMBL/GenBank/DDBJ databases">
        <authorList>
            <person name="Cai Z."/>
        </authorList>
    </citation>
    <scope>NUCLEOTIDE SEQUENCE [LARGE SCALE GENOMIC DNA]</scope>
</reference>
<dbReference type="InterPro" id="IPR000883">
    <property type="entry name" value="Cyt_C_Oxase_1"/>
</dbReference>
<organism evidence="6 7">
    <name type="scientific">Microbotryum saponariae</name>
    <dbReference type="NCBI Taxonomy" id="289078"/>
    <lineage>
        <taxon>Eukaryota</taxon>
        <taxon>Fungi</taxon>
        <taxon>Dikarya</taxon>
        <taxon>Basidiomycota</taxon>
        <taxon>Pucciniomycotina</taxon>
        <taxon>Microbotryomycetes</taxon>
        <taxon>Microbotryales</taxon>
        <taxon>Microbotryaceae</taxon>
        <taxon>Microbotryum</taxon>
    </lineage>
</organism>
<dbReference type="InterPro" id="IPR023616">
    <property type="entry name" value="Cyt_c_oxase-like_su1_dom"/>
</dbReference>
<dbReference type="InterPro" id="IPR036927">
    <property type="entry name" value="Cyt_c_oxase-like_su1_sf"/>
</dbReference>
<dbReference type="STRING" id="289078.A0A2X0KRD1"/>
<dbReference type="AlphaFoldDB" id="A0A2X0KRD1"/>
<dbReference type="EMBL" id="FMWP01000020">
    <property type="protein sequence ID" value="SCZ92773.1"/>
    <property type="molecule type" value="Genomic_DNA"/>
</dbReference>